<dbReference type="Pfam" id="PF00082">
    <property type="entry name" value="Peptidase_S8"/>
    <property type="match status" value="1"/>
</dbReference>
<sequence>MESGKSPVQVVLNADNFIQNHDRPPGGTNKDFFAENNAMFKAHKNNILSQLDSIENFQEKNKFSRFVFAKVTLRPSALAKSHRPTARMFKNSVAPVVGGGELGEIYVGLNSTAITELKNTVEKAEENIRTKFDKDGNEVPNPSAIRSEVGSIDSISVYGREERRKFSSKDAVEWLADKRTGGLYLITLFESIPAKKDWNVFEVDKVQLFESFLKGLESLPFGTLVFKISDRTNFEDIIGVKILNKDERSYILTDNELPPNSKVFKKETNLSVDNHEEFLNFIDQHPLVKSIGLPSKINKGSALKKGGTGKTPSIKKRSASKYPKVGIVDGGVSTVFNDWISAKHDFLHADDADVDHGTFIAGLLISGRSLNGDVICREDDGCEIIDLDILPLNTSFDDYFLNPIDFYNELEEAIQILKAETGVRIFNFSLNIDEHVSSSGYSFAARKLDAIAEENDIVFVISAGNITNNLDIRKEWSLDANDTLSNLISSRNDRLKVPAESCRNISVTAINPLGLDNVVPYALSNYSCRGPVSRVGVKPDFCHFGGSGTANSTHGTGLKSINKDGEIETGCGTSYSAPLVAKTLAAIDNSIEGDMSKETLLALCYHNSEIPELYKSKEYEKIAKHLIGFGIPIGSDQVLQGDSSSITLVFSSRILERKKMKFDFSWPSSLVAENKCQGKAKLTLVSTPHLNYSFGAEYVRANITAHLRQYQQNGSKKGRLEPLYSIDTSDASLKEKKLIEDSYKWSPIKIYEKSFKKGVGNTTDWVLEVEYLLRDGEEFPEEGIPFTAILTISDLNREKPIFNEVKQNLGAIGVNVVDIQNATRIVSRV</sequence>
<accession>A0ABT3HNI7</accession>
<name>A0ABT3HNI7_9FLAO</name>
<protein>
    <submittedName>
        <fullName evidence="2">S8 family peptidase</fullName>
    </submittedName>
</protein>
<dbReference type="InterPro" id="IPR036852">
    <property type="entry name" value="Peptidase_S8/S53_dom_sf"/>
</dbReference>
<dbReference type="SUPFAM" id="SSF52743">
    <property type="entry name" value="Subtilisin-like"/>
    <property type="match status" value="1"/>
</dbReference>
<comment type="caution">
    <text evidence="2">The sequence shown here is derived from an EMBL/GenBank/DDBJ whole genome shotgun (WGS) entry which is preliminary data.</text>
</comment>
<dbReference type="EMBL" id="JAPDHV010000003">
    <property type="protein sequence ID" value="MCW3161309.1"/>
    <property type="molecule type" value="Genomic_DNA"/>
</dbReference>
<feature type="domain" description="Peptidase S8/S53" evidence="1">
    <location>
        <begin position="349"/>
        <end position="630"/>
    </location>
</feature>
<keyword evidence="3" id="KW-1185">Reference proteome</keyword>
<dbReference type="Proteomes" id="UP001163719">
    <property type="component" value="Unassembled WGS sequence"/>
</dbReference>
<dbReference type="InterPro" id="IPR034074">
    <property type="entry name" value="Y4bN_pept_dom"/>
</dbReference>
<evidence type="ECO:0000259" key="1">
    <source>
        <dbReference type="Pfam" id="PF00082"/>
    </source>
</evidence>
<evidence type="ECO:0000313" key="2">
    <source>
        <dbReference type="EMBL" id="MCW3161309.1"/>
    </source>
</evidence>
<dbReference type="CDD" id="cd04847">
    <property type="entry name" value="Peptidases_S8_Subtilisin_like_2"/>
    <property type="match status" value="1"/>
</dbReference>
<dbReference type="RefSeq" id="WP_264743254.1">
    <property type="nucleotide sequence ID" value="NZ_JAPDHV010000003.1"/>
</dbReference>
<gene>
    <name evidence="2" type="ORF">OH806_08525</name>
</gene>
<reference evidence="2" key="1">
    <citation type="submission" date="2022-10" db="EMBL/GenBank/DDBJ databases">
        <title>Chryseobacterium babae sp. nov. isolated from the gut of the beetle Oryctes rhinoceros, and Chryseobacterium kimseyorum sp. nov., isolated from a stick insect rearing cage.</title>
        <authorList>
            <person name="Shelomi M."/>
            <person name="Han C.-J."/>
            <person name="Chen W.-M."/>
            <person name="Chen H.-K."/>
            <person name="Liaw S.-J."/>
            <person name="Muhle E."/>
            <person name="Clermont D."/>
        </authorList>
    </citation>
    <scope>NUCLEOTIDE SEQUENCE</scope>
    <source>
        <strain evidence="2">WLa1L2M3</strain>
    </source>
</reference>
<evidence type="ECO:0000313" key="3">
    <source>
        <dbReference type="Proteomes" id="UP001163719"/>
    </source>
</evidence>
<proteinExistence type="predicted"/>
<dbReference type="Gene3D" id="3.40.50.200">
    <property type="entry name" value="Peptidase S8/S53 domain"/>
    <property type="match status" value="1"/>
</dbReference>
<dbReference type="InterPro" id="IPR000209">
    <property type="entry name" value="Peptidase_S8/S53_dom"/>
</dbReference>
<organism evidence="2 3">
    <name type="scientific">Chryseobacterium oryctis</name>
    <dbReference type="NCBI Taxonomy" id="2952618"/>
    <lineage>
        <taxon>Bacteria</taxon>
        <taxon>Pseudomonadati</taxon>
        <taxon>Bacteroidota</taxon>
        <taxon>Flavobacteriia</taxon>
        <taxon>Flavobacteriales</taxon>
        <taxon>Weeksellaceae</taxon>
        <taxon>Chryseobacterium group</taxon>
        <taxon>Chryseobacterium</taxon>
    </lineage>
</organism>